<proteinExistence type="inferred from homology"/>
<dbReference type="GO" id="GO:0005524">
    <property type="term" value="F:ATP binding"/>
    <property type="evidence" value="ECO:0007669"/>
    <property type="project" value="UniProtKB-KW"/>
</dbReference>
<dbReference type="InterPro" id="IPR003593">
    <property type="entry name" value="AAA+_ATPase"/>
</dbReference>
<comment type="similarity">
    <text evidence="1">Belongs to the ABC transporter superfamily.</text>
</comment>
<protein>
    <recommendedName>
        <fullName evidence="5">ABC transporter domain-containing protein</fullName>
    </recommendedName>
</protein>
<evidence type="ECO:0000313" key="6">
    <source>
        <dbReference type="EMBL" id="OYQ21721.1"/>
    </source>
</evidence>
<evidence type="ECO:0000256" key="1">
    <source>
        <dbReference type="ARBA" id="ARBA00005417"/>
    </source>
</evidence>
<sequence length="469" mass="50331">MSAALVLQGLTIYDGSGKPLVRNIDFSLPSGGILTIIGESGGGKSLIAQALMGLLPPGFRAVGALLWQGRTFDLGNPQALQGLWASDFLLVPQEPGAALDPTQRLGRMLAQTGHIPVPVQESLAAVDLPARCAAAYPFQLSGGMAQRALIASALRLEAPLLIADEPTKGLDPQRLEDVADLLLRLSRQGRSLLLISHDRHLVRRLQGSVLVLADGCLQEFGPSDTVLAAPQSAYTRAWLDADPATWVPCSACAVDTPLVLAAHGLSLGHSGCPDLLNNIDLHLTQGMILGISGPSGCGKSSLGNSLLGLLPPRRGSVSWGGIDPYRDLTSAQRLRRRYQKLHQDPTAVFIPHRTLSAQFQYLSTLAPQPDYAERLSAGLDRLKLSAKLLERFPSEISGGEAQRLALLRLLLLNPAVIVADEPTSRLDPILQRETISLLHEIVTEEKIGAIFISHEMELIYSLTENIIIL</sequence>
<dbReference type="Pfam" id="PF00005">
    <property type="entry name" value="ABC_tran"/>
    <property type="match status" value="2"/>
</dbReference>
<dbReference type="OrthoDB" id="9802264at2"/>
<dbReference type="InterPro" id="IPR027417">
    <property type="entry name" value="P-loop_NTPase"/>
</dbReference>
<dbReference type="PROSITE" id="PS50893">
    <property type="entry name" value="ABC_TRANSPORTER_2"/>
    <property type="match status" value="2"/>
</dbReference>
<evidence type="ECO:0000256" key="2">
    <source>
        <dbReference type="ARBA" id="ARBA00022448"/>
    </source>
</evidence>
<dbReference type="InterPro" id="IPR050319">
    <property type="entry name" value="ABC_transp_ATP-bind"/>
</dbReference>
<feature type="domain" description="ABC transporter" evidence="5">
    <location>
        <begin position="5"/>
        <end position="239"/>
    </location>
</feature>
<dbReference type="PANTHER" id="PTHR43776:SF7">
    <property type="entry name" value="D,D-DIPEPTIDE TRANSPORT ATP-BINDING PROTEIN DDPF-RELATED"/>
    <property type="match status" value="1"/>
</dbReference>
<gene>
    <name evidence="6" type="ORF">CHR90_01060</name>
</gene>
<dbReference type="PANTHER" id="PTHR43776">
    <property type="entry name" value="TRANSPORT ATP-BINDING PROTEIN"/>
    <property type="match status" value="1"/>
</dbReference>
<dbReference type="PROSITE" id="PS00211">
    <property type="entry name" value="ABC_TRANSPORTER_1"/>
    <property type="match status" value="2"/>
</dbReference>
<comment type="caution">
    <text evidence="6">The sequence shown here is derived from an EMBL/GenBank/DDBJ whole genome shotgun (WGS) entry which is preliminary data.</text>
</comment>
<organism evidence="6 7">
    <name type="scientific">Elstera cyanobacteriorum</name>
    <dbReference type="NCBI Taxonomy" id="2022747"/>
    <lineage>
        <taxon>Bacteria</taxon>
        <taxon>Pseudomonadati</taxon>
        <taxon>Pseudomonadota</taxon>
        <taxon>Alphaproteobacteria</taxon>
        <taxon>Rhodospirillales</taxon>
        <taxon>Rhodospirillaceae</taxon>
        <taxon>Elstera</taxon>
    </lineage>
</organism>
<keyword evidence="4" id="KW-0067">ATP-binding</keyword>
<keyword evidence="3" id="KW-0547">Nucleotide-binding</keyword>
<dbReference type="GO" id="GO:0055085">
    <property type="term" value="P:transmembrane transport"/>
    <property type="evidence" value="ECO:0007669"/>
    <property type="project" value="UniProtKB-ARBA"/>
</dbReference>
<dbReference type="RefSeq" id="WP_094406847.1">
    <property type="nucleotide sequence ID" value="NZ_BMJZ01000011.1"/>
</dbReference>
<keyword evidence="7" id="KW-1185">Reference proteome</keyword>
<dbReference type="SUPFAM" id="SSF52540">
    <property type="entry name" value="P-loop containing nucleoside triphosphate hydrolases"/>
    <property type="match status" value="2"/>
</dbReference>
<evidence type="ECO:0000313" key="7">
    <source>
        <dbReference type="Proteomes" id="UP000216361"/>
    </source>
</evidence>
<accession>A0A255XXU6</accession>
<feature type="domain" description="ABC transporter" evidence="5">
    <location>
        <begin position="260"/>
        <end position="469"/>
    </location>
</feature>
<dbReference type="AlphaFoldDB" id="A0A255XXU6"/>
<dbReference type="Proteomes" id="UP000216361">
    <property type="component" value="Unassembled WGS sequence"/>
</dbReference>
<evidence type="ECO:0000256" key="3">
    <source>
        <dbReference type="ARBA" id="ARBA00022741"/>
    </source>
</evidence>
<evidence type="ECO:0000256" key="4">
    <source>
        <dbReference type="ARBA" id="ARBA00022840"/>
    </source>
</evidence>
<dbReference type="Gene3D" id="3.40.50.300">
    <property type="entry name" value="P-loop containing nucleotide triphosphate hydrolases"/>
    <property type="match status" value="2"/>
</dbReference>
<keyword evidence="2" id="KW-0813">Transport</keyword>
<dbReference type="SMART" id="SM00382">
    <property type="entry name" value="AAA"/>
    <property type="match status" value="2"/>
</dbReference>
<dbReference type="EMBL" id="NOXS01000020">
    <property type="protein sequence ID" value="OYQ21721.1"/>
    <property type="molecule type" value="Genomic_DNA"/>
</dbReference>
<dbReference type="GO" id="GO:0016887">
    <property type="term" value="F:ATP hydrolysis activity"/>
    <property type="evidence" value="ECO:0007669"/>
    <property type="project" value="InterPro"/>
</dbReference>
<evidence type="ECO:0000259" key="5">
    <source>
        <dbReference type="PROSITE" id="PS50893"/>
    </source>
</evidence>
<reference evidence="6 7" key="1">
    <citation type="submission" date="2017-07" db="EMBL/GenBank/DDBJ databases">
        <title>Elstera cyanobacteriorum sp. nov., a novel bacterium isolated from cyanobacterial aggregates in a eutrophic lake.</title>
        <authorList>
            <person name="Cai H."/>
        </authorList>
    </citation>
    <scope>NUCLEOTIDE SEQUENCE [LARGE SCALE GENOMIC DNA]</scope>
    <source>
        <strain evidence="6 7">TH019</strain>
    </source>
</reference>
<name>A0A255XXU6_9PROT</name>
<dbReference type="InterPro" id="IPR017871">
    <property type="entry name" value="ABC_transporter-like_CS"/>
</dbReference>
<dbReference type="InterPro" id="IPR003439">
    <property type="entry name" value="ABC_transporter-like_ATP-bd"/>
</dbReference>